<keyword evidence="2" id="KW-1185">Reference proteome</keyword>
<evidence type="ECO:0000313" key="2">
    <source>
        <dbReference type="Proteomes" id="UP000529310"/>
    </source>
</evidence>
<reference evidence="1 2" key="1">
    <citation type="submission" date="2020-08" db="EMBL/GenBank/DDBJ databases">
        <title>Sequencing the genomes of 1000 actinobacteria strains.</title>
        <authorList>
            <person name="Klenk H.-P."/>
        </authorList>
    </citation>
    <scope>NUCLEOTIDE SEQUENCE [LARGE SCALE GENOMIC DNA]</scope>
    <source>
        <strain evidence="1 2">DSM 27099</strain>
    </source>
</reference>
<sequence length="133" mass="14436">MPPRPAIQWFSTGQGGSTSASRIAQNKANGDAAADAIAARYPGARREVDFQATSGVRRVDVWGSTTRVAIESKVGRTSLTAAVRQQVQRDVELMSQRVFSSVEWHFARSRVTGLQGPTKPLLDLLRSSGIIVR</sequence>
<evidence type="ECO:0008006" key="3">
    <source>
        <dbReference type="Google" id="ProtNLM"/>
    </source>
</evidence>
<accession>A0A7W4V161</accession>
<protein>
    <recommendedName>
        <fullName evidence="3">Tox-REase-7 domain-containing protein</fullName>
    </recommendedName>
</protein>
<name>A0A7W4V161_9MICO</name>
<gene>
    <name evidence="1" type="ORF">FHX49_000498</name>
</gene>
<evidence type="ECO:0000313" key="1">
    <source>
        <dbReference type="EMBL" id="MBB2974957.1"/>
    </source>
</evidence>
<dbReference type="AlphaFoldDB" id="A0A7W4V161"/>
<dbReference type="Proteomes" id="UP000529310">
    <property type="component" value="Unassembled WGS sequence"/>
</dbReference>
<dbReference type="RefSeq" id="WP_165142081.1">
    <property type="nucleotide sequence ID" value="NZ_CP049255.1"/>
</dbReference>
<dbReference type="EMBL" id="JACHWQ010000001">
    <property type="protein sequence ID" value="MBB2974957.1"/>
    <property type="molecule type" value="Genomic_DNA"/>
</dbReference>
<organism evidence="1 2">
    <name type="scientific">Microbacterium endophyticum</name>
    <dbReference type="NCBI Taxonomy" id="1526412"/>
    <lineage>
        <taxon>Bacteria</taxon>
        <taxon>Bacillati</taxon>
        <taxon>Actinomycetota</taxon>
        <taxon>Actinomycetes</taxon>
        <taxon>Micrococcales</taxon>
        <taxon>Microbacteriaceae</taxon>
        <taxon>Microbacterium</taxon>
    </lineage>
</organism>
<comment type="caution">
    <text evidence="1">The sequence shown here is derived from an EMBL/GenBank/DDBJ whole genome shotgun (WGS) entry which is preliminary data.</text>
</comment>
<proteinExistence type="predicted"/>